<dbReference type="PANTHER" id="PTHR15495:SF7">
    <property type="entry name" value="GPI INOSITOL-DEACYLASE"/>
    <property type="match status" value="1"/>
</dbReference>
<proteinExistence type="predicted"/>
<dbReference type="GO" id="GO:0006888">
    <property type="term" value="P:endoplasmic reticulum to Golgi vesicle-mediated transport"/>
    <property type="evidence" value="ECO:0007669"/>
    <property type="project" value="TreeGrafter"/>
</dbReference>
<reference evidence="3" key="1">
    <citation type="journal article" date="2020" name="Fungal Divers.">
        <title>Resolving the Mortierellaceae phylogeny through synthesis of multi-gene phylogenetics and phylogenomics.</title>
        <authorList>
            <person name="Vandepol N."/>
            <person name="Liber J."/>
            <person name="Desiro A."/>
            <person name="Na H."/>
            <person name="Kennedy M."/>
            <person name="Barry K."/>
            <person name="Grigoriev I.V."/>
            <person name="Miller A.N."/>
            <person name="O'Donnell K."/>
            <person name="Stajich J.E."/>
            <person name="Bonito G."/>
        </authorList>
    </citation>
    <scope>NUCLEOTIDE SEQUENCE</scope>
    <source>
        <strain evidence="3">NRRL 28262</strain>
    </source>
</reference>
<keyword evidence="1" id="KW-0472">Membrane</keyword>
<dbReference type="InterPro" id="IPR039529">
    <property type="entry name" value="PGAP1/BST1"/>
</dbReference>
<sequence length="198" mass="23129">TASTMHRVVSMVIMSGLVSLVIPYQFEFTAALLWLLWSSARTLNHAQYQQGRTLQKTMAWNRFHFVMSFLITFILLLPFCVPALMVWIRNFAIGWFKSIVSDHRVDYVLPFLVFVEGLSHGSSVDTASWKRFSGVTMFMLDVMIGYLVVFGVRYSWQIYFLTRLWIVWLLVLRVLDSGLVGMLKRKVLQSEQHHRKQD</sequence>
<dbReference type="AlphaFoldDB" id="A0AAD4H0W3"/>
<feature type="transmembrane region" description="Helical" evidence="1">
    <location>
        <begin position="12"/>
        <end position="37"/>
    </location>
</feature>
<organism evidence="3 4">
    <name type="scientific">Linnemannia exigua</name>
    <dbReference type="NCBI Taxonomy" id="604196"/>
    <lineage>
        <taxon>Eukaryota</taxon>
        <taxon>Fungi</taxon>
        <taxon>Fungi incertae sedis</taxon>
        <taxon>Mucoromycota</taxon>
        <taxon>Mortierellomycotina</taxon>
        <taxon>Mortierellomycetes</taxon>
        <taxon>Mortierellales</taxon>
        <taxon>Mortierellaceae</taxon>
        <taxon>Linnemannia</taxon>
    </lineage>
</organism>
<feature type="transmembrane region" description="Helical" evidence="1">
    <location>
        <begin position="132"/>
        <end position="152"/>
    </location>
</feature>
<evidence type="ECO:0000313" key="4">
    <source>
        <dbReference type="Proteomes" id="UP001194580"/>
    </source>
</evidence>
<keyword evidence="1" id="KW-1133">Transmembrane helix</keyword>
<dbReference type="GO" id="GO:0016020">
    <property type="term" value="C:membrane"/>
    <property type="evidence" value="ECO:0007669"/>
    <property type="project" value="GOC"/>
</dbReference>
<gene>
    <name evidence="3" type="primary">BST1_3</name>
    <name evidence="3" type="ORF">BGZ95_006251</name>
</gene>
<dbReference type="Pfam" id="PF25140">
    <property type="entry name" value="PGAP1_TMD"/>
    <property type="match status" value="1"/>
</dbReference>
<comment type="caution">
    <text evidence="3">The sequence shown here is derived from an EMBL/GenBank/DDBJ whole genome shotgun (WGS) entry which is preliminary data.</text>
</comment>
<evidence type="ECO:0000313" key="3">
    <source>
        <dbReference type="EMBL" id="KAG0253666.1"/>
    </source>
</evidence>
<keyword evidence="1" id="KW-0812">Transmembrane</keyword>
<name>A0AAD4H0W3_9FUNG</name>
<dbReference type="GO" id="GO:0006505">
    <property type="term" value="P:GPI anchor metabolic process"/>
    <property type="evidence" value="ECO:0007669"/>
    <property type="project" value="TreeGrafter"/>
</dbReference>
<feature type="transmembrane region" description="Helical" evidence="1">
    <location>
        <begin position="158"/>
        <end position="175"/>
    </location>
</feature>
<accession>A0AAD4H0W3</accession>
<feature type="domain" description="GPI inositol-deacylase transmembrane" evidence="2">
    <location>
        <begin position="4"/>
        <end position="173"/>
    </location>
</feature>
<feature type="transmembrane region" description="Helical" evidence="1">
    <location>
        <begin position="63"/>
        <end position="88"/>
    </location>
</feature>
<dbReference type="EMBL" id="JAAAIL010002908">
    <property type="protein sequence ID" value="KAG0253666.1"/>
    <property type="molecule type" value="Genomic_DNA"/>
</dbReference>
<dbReference type="GO" id="GO:0050185">
    <property type="term" value="F:phosphatidylinositol deacylase activity"/>
    <property type="evidence" value="ECO:0007669"/>
    <property type="project" value="TreeGrafter"/>
</dbReference>
<dbReference type="InterPro" id="IPR056824">
    <property type="entry name" value="PGAP1_TMD"/>
</dbReference>
<evidence type="ECO:0000259" key="2">
    <source>
        <dbReference type="Pfam" id="PF25140"/>
    </source>
</evidence>
<dbReference type="PANTHER" id="PTHR15495">
    <property type="entry name" value="NEGATIVE REGULATOR OF VESICLE FORMATION-RELATED"/>
    <property type="match status" value="1"/>
</dbReference>
<dbReference type="Proteomes" id="UP001194580">
    <property type="component" value="Unassembled WGS sequence"/>
</dbReference>
<keyword evidence="4" id="KW-1185">Reference proteome</keyword>
<protein>
    <submittedName>
        <fullName evidence="3">GPI inositol deacylase</fullName>
    </submittedName>
</protein>
<evidence type="ECO:0000256" key="1">
    <source>
        <dbReference type="SAM" id="Phobius"/>
    </source>
</evidence>
<dbReference type="GO" id="GO:0005783">
    <property type="term" value="C:endoplasmic reticulum"/>
    <property type="evidence" value="ECO:0007669"/>
    <property type="project" value="TreeGrafter"/>
</dbReference>
<feature type="non-terminal residue" evidence="3">
    <location>
        <position position="198"/>
    </location>
</feature>